<accession>A0ACC0TSE2</accession>
<dbReference type="EMBL" id="JAGFNK010001284">
    <property type="protein sequence ID" value="KAI9432889.1"/>
    <property type="molecule type" value="Genomic_DNA"/>
</dbReference>
<evidence type="ECO:0000313" key="2">
    <source>
        <dbReference type="Proteomes" id="UP001207468"/>
    </source>
</evidence>
<sequence>MGKGAVPTFQRAAKAKKQAEKNLTAPLTTSNDPSHHPASLDSVAHATPKIGTGVQMPSGQLLCLHPKPKNHPWHCPLFPVRDMKLQMSHNLSTKLPLQFEHFSSRKFLQRLATDNDDNSVVDSPVWQDESGNVSNDSIVEVMMQKKSKTATAPKCRKVAIAHEDESKSEDDENEIKVQVTNKDDKISSTNSRHQTKKSTKSGSVPHDSNADIENSANKPALCWKDLVQHLCFLISTSALNFWSSMAVKDPKTYPVTTKLAGINLGINLYAGRPCSRSQNQIPAMTMCGQPQPLINLPYAIPLLQYNFYLPWFPPSQLPPPNLTSGLLPVTNVGILPNPVPVKIEVPKIHTWLVYCDMHPDHKGDNFKFHEEGYRHINQLVGDHMDVEKLSR</sequence>
<keyword evidence="2" id="KW-1185">Reference proteome</keyword>
<gene>
    <name evidence="1" type="ORF">F5148DRAFT_1308815</name>
</gene>
<name>A0ACC0TSE2_9AGAM</name>
<protein>
    <submittedName>
        <fullName evidence="1">Uncharacterized protein</fullName>
    </submittedName>
</protein>
<reference evidence="1" key="1">
    <citation type="submission" date="2021-03" db="EMBL/GenBank/DDBJ databases">
        <title>Evolutionary priming and transition to the ectomycorrhizal habit in an iconic lineage of mushroom-forming fungi: is preadaptation a requirement?</title>
        <authorList>
            <consortium name="DOE Joint Genome Institute"/>
            <person name="Looney B.P."/>
            <person name="Miyauchi S."/>
            <person name="Morin E."/>
            <person name="Drula E."/>
            <person name="Courty P.E."/>
            <person name="Chicoki N."/>
            <person name="Fauchery L."/>
            <person name="Kohler A."/>
            <person name="Kuo A."/>
            <person name="LaButti K."/>
            <person name="Pangilinan J."/>
            <person name="Lipzen A."/>
            <person name="Riley R."/>
            <person name="Andreopoulos W."/>
            <person name="He G."/>
            <person name="Johnson J."/>
            <person name="Barry K.W."/>
            <person name="Grigoriev I.V."/>
            <person name="Nagy L."/>
            <person name="Hibbett D."/>
            <person name="Henrissat B."/>
            <person name="Matheny P.B."/>
            <person name="Labbe J."/>
            <person name="Martin A.F."/>
        </authorList>
    </citation>
    <scope>NUCLEOTIDE SEQUENCE</scope>
    <source>
        <strain evidence="1">BPL698</strain>
    </source>
</reference>
<proteinExistence type="predicted"/>
<organism evidence="1 2">
    <name type="scientific">Russula earlei</name>
    <dbReference type="NCBI Taxonomy" id="71964"/>
    <lineage>
        <taxon>Eukaryota</taxon>
        <taxon>Fungi</taxon>
        <taxon>Dikarya</taxon>
        <taxon>Basidiomycota</taxon>
        <taxon>Agaricomycotina</taxon>
        <taxon>Agaricomycetes</taxon>
        <taxon>Russulales</taxon>
        <taxon>Russulaceae</taxon>
        <taxon>Russula</taxon>
    </lineage>
</organism>
<dbReference type="Proteomes" id="UP001207468">
    <property type="component" value="Unassembled WGS sequence"/>
</dbReference>
<evidence type="ECO:0000313" key="1">
    <source>
        <dbReference type="EMBL" id="KAI9432889.1"/>
    </source>
</evidence>
<comment type="caution">
    <text evidence="1">The sequence shown here is derived from an EMBL/GenBank/DDBJ whole genome shotgun (WGS) entry which is preliminary data.</text>
</comment>